<feature type="compositionally biased region" description="Low complexity" evidence="2">
    <location>
        <begin position="348"/>
        <end position="373"/>
    </location>
</feature>
<dbReference type="PANTHER" id="PTHR33392:SF6">
    <property type="entry name" value="POLYISOPRENYL-TEICHOIC ACID--PEPTIDOGLYCAN TEICHOIC ACID TRANSFERASE TAGU"/>
    <property type="match status" value="1"/>
</dbReference>
<keyword evidence="3" id="KW-1133">Transmembrane helix</keyword>
<keyword evidence="3" id="KW-0812">Transmembrane</keyword>
<protein>
    <recommendedName>
        <fullName evidence="8">Transcriptional regulator</fullName>
    </recommendedName>
</protein>
<evidence type="ECO:0000259" key="5">
    <source>
        <dbReference type="Pfam" id="PF13399"/>
    </source>
</evidence>
<evidence type="ECO:0000256" key="3">
    <source>
        <dbReference type="SAM" id="Phobius"/>
    </source>
</evidence>
<dbReference type="Gene3D" id="3.40.630.190">
    <property type="entry name" value="LCP protein"/>
    <property type="match status" value="1"/>
</dbReference>
<dbReference type="PANTHER" id="PTHR33392">
    <property type="entry name" value="POLYISOPRENYL-TEICHOIC ACID--PEPTIDOGLYCAN TEICHOIC ACID TRANSFERASE TAGU"/>
    <property type="match status" value="1"/>
</dbReference>
<dbReference type="EMBL" id="BAABIS010000001">
    <property type="protein sequence ID" value="GAA4847605.1"/>
    <property type="molecule type" value="Genomic_DNA"/>
</dbReference>
<dbReference type="Gene3D" id="3.30.70.2390">
    <property type="match status" value="1"/>
</dbReference>
<keyword evidence="7" id="KW-1185">Reference proteome</keyword>
<name>A0ABP9DLP3_9ACTN</name>
<dbReference type="Pfam" id="PF03816">
    <property type="entry name" value="LytR_cpsA_psr"/>
    <property type="match status" value="1"/>
</dbReference>
<feature type="compositionally biased region" description="Polar residues" evidence="2">
    <location>
        <begin position="471"/>
        <end position="489"/>
    </location>
</feature>
<feature type="region of interest" description="Disordered" evidence="2">
    <location>
        <begin position="345"/>
        <end position="373"/>
    </location>
</feature>
<evidence type="ECO:0000313" key="7">
    <source>
        <dbReference type="Proteomes" id="UP001501752"/>
    </source>
</evidence>
<dbReference type="Pfam" id="PF13399">
    <property type="entry name" value="LytR_C"/>
    <property type="match status" value="1"/>
</dbReference>
<evidence type="ECO:0000256" key="2">
    <source>
        <dbReference type="SAM" id="MobiDB-lite"/>
    </source>
</evidence>
<evidence type="ECO:0000256" key="1">
    <source>
        <dbReference type="ARBA" id="ARBA00006068"/>
    </source>
</evidence>
<evidence type="ECO:0000259" key="4">
    <source>
        <dbReference type="Pfam" id="PF03816"/>
    </source>
</evidence>
<reference evidence="7" key="1">
    <citation type="journal article" date="2019" name="Int. J. Syst. Evol. Microbiol.">
        <title>The Global Catalogue of Microorganisms (GCM) 10K type strain sequencing project: providing services to taxonomists for standard genome sequencing and annotation.</title>
        <authorList>
            <consortium name="The Broad Institute Genomics Platform"/>
            <consortium name="The Broad Institute Genome Sequencing Center for Infectious Disease"/>
            <person name="Wu L."/>
            <person name="Ma J."/>
        </authorList>
    </citation>
    <scope>NUCLEOTIDE SEQUENCE [LARGE SCALE GENOMIC DNA]</scope>
    <source>
        <strain evidence="7">JCM 13006</strain>
    </source>
</reference>
<dbReference type="InterPro" id="IPR050922">
    <property type="entry name" value="LytR/CpsA/Psr_CW_biosynth"/>
</dbReference>
<evidence type="ECO:0000313" key="6">
    <source>
        <dbReference type="EMBL" id="GAA4847605.1"/>
    </source>
</evidence>
<dbReference type="InterPro" id="IPR004474">
    <property type="entry name" value="LytR_CpsA_psr"/>
</dbReference>
<feature type="domain" description="LytR/CpsA/Psr regulator C-terminal" evidence="5">
    <location>
        <begin position="378"/>
        <end position="460"/>
    </location>
</feature>
<feature type="region of interest" description="Disordered" evidence="2">
    <location>
        <begin position="392"/>
        <end position="417"/>
    </location>
</feature>
<evidence type="ECO:0008006" key="8">
    <source>
        <dbReference type="Google" id="ProtNLM"/>
    </source>
</evidence>
<feature type="transmembrane region" description="Helical" evidence="3">
    <location>
        <begin position="20"/>
        <end position="43"/>
    </location>
</feature>
<feature type="domain" description="Cell envelope-related transcriptional attenuator" evidence="4">
    <location>
        <begin position="102"/>
        <end position="261"/>
    </location>
</feature>
<keyword evidence="3" id="KW-0472">Membrane</keyword>
<feature type="region of interest" description="Disordered" evidence="2">
    <location>
        <begin position="458"/>
        <end position="510"/>
    </location>
</feature>
<proteinExistence type="inferred from homology"/>
<organism evidence="6 7">
    <name type="scientific">Kitasatospora terrestris</name>
    <dbReference type="NCBI Taxonomy" id="258051"/>
    <lineage>
        <taxon>Bacteria</taxon>
        <taxon>Bacillati</taxon>
        <taxon>Actinomycetota</taxon>
        <taxon>Actinomycetes</taxon>
        <taxon>Kitasatosporales</taxon>
        <taxon>Streptomycetaceae</taxon>
        <taxon>Kitasatospora</taxon>
    </lineage>
</organism>
<comment type="similarity">
    <text evidence="1">Belongs to the LytR/CpsA/Psr (LCP) family.</text>
</comment>
<dbReference type="Proteomes" id="UP001501752">
    <property type="component" value="Unassembled WGS sequence"/>
</dbReference>
<dbReference type="NCBIfam" id="TIGR00350">
    <property type="entry name" value="lytR_cpsA_psr"/>
    <property type="match status" value="1"/>
</dbReference>
<comment type="caution">
    <text evidence="6">The sequence shown here is derived from an EMBL/GenBank/DDBJ whole genome shotgun (WGS) entry which is preliminary data.</text>
</comment>
<dbReference type="InterPro" id="IPR027381">
    <property type="entry name" value="LytR/CpsA/Psr_C"/>
</dbReference>
<accession>A0ABP9DLP3</accession>
<sequence>MTDVPRRTVRGAAAPRRARLARAAGATAAVLVLATAGAGAWLYQRLDQNITTFSADGIATSRPPVAPPAAGGGRAVNVLLLGSDTRQDGNGSLGGGEEGVGHSDTAILLHVYADHQHAVGVSIPRDTLVTVPACRLPDGRWTAAKHNQMFNSAFTVGEFAKGNPACTQNTVEALTGLRIDHTIVVDFKGFAAMTAAVHGVDVCVPNDVDSYGIHLTKGRQTVSGQTALDYVRARHGFGDGSDIGRVKRQQAFMSSLIKKVQAQGFNPTTILPLADAATKSLTVDPELGSAYKLAEFAQSLQGIKLSDITFVTVPWRYQGERVALVQPDADTLWNLLRQDRTLDGRATASPGASASPSSSAAASASASPSGSAAALPPNVPITVHNAAGSPGLAGKAASALRAKGHSDVTVGPNTTPRRTTLIEYGPGRNAAAEALVQLYPGAELRADAAADGLVLTLGQDSAPADPETEEASPSGTGSARPTALPSTIPTGIAENARPADSDLCSDLSFG</sequence>
<gene>
    <name evidence="6" type="ORF">GCM10023235_25490</name>
</gene>
<dbReference type="RefSeq" id="WP_345696928.1">
    <property type="nucleotide sequence ID" value="NZ_BAABIS010000001.1"/>
</dbReference>